<accession>B4I7M3</accession>
<gene>
    <name evidence="1" type="primary">Dsec\GM15820</name>
    <name evidence="1" type="ORF">Dsec_GM15820</name>
</gene>
<reference evidence="1 2" key="1">
    <citation type="journal article" date="2007" name="Nature">
        <title>Evolution of genes and genomes on the Drosophila phylogeny.</title>
        <authorList>
            <consortium name="Drosophila 12 Genomes Consortium"/>
            <person name="Clark A.G."/>
            <person name="Eisen M.B."/>
            <person name="Smith D.R."/>
            <person name="Bergman C.M."/>
            <person name="Oliver B."/>
            <person name="Markow T.A."/>
            <person name="Kaufman T.C."/>
            <person name="Kellis M."/>
            <person name="Gelbart W."/>
            <person name="Iyer V.N."/>
            <person name="Pollard D.A."/>
            <person name="Sackton T.B."/>
            <person name="Larracuente A.M."/>
            <person name="Singh N.D."/>
            <person name="Abad J.P."/>
            <person name="Abt D.N."/>
            <person name="Adryan B."/>
            <person name="Aguade M."/>
            <person name="Akashi H."/>
            <person name="Anderson W.W."/>
            <person name="Aquadro C.F."/>
            <person name="Ardell D.H."/>
            <person name="Arguello R."/>
            <person name="Artieri C.G."/>
            <person name="Barbash D.A."/>
            <person name="Barker D."/>
            <person name="Barsanti P."/>
            <person name="Batterham P."/>
            <person name="Batzoglou S."/>
            <person name="Begun D."/>
            <person name="Bhutkar A."/>
            <person name="Blanco E."/>
            <person name="Bosak S.A."/>
            <person name="Bradley R.K."/>
            <person name="Brand A.D."/>
            <person name="Brent M.R."/>
            <person name="Brooks A.N."/>
            <person name="Brown R.H."/>
            <person name="Butlin R.K."/>
            <person name="Caggese C."/>
            <person name="Calvi B.R."/>
            <person name="Bernardo de Carvalho A."/>
            <person name="Caspi A."/>
            <person name="Castrezana S."/>
            <person name="Celniker S.E."/>
            <person name="Chang J.L."/>
            <person name="Chapple C."/>
            <person name="Chatterji S."/>
            <person name="Chinwalla A."/>
            <person name="Civetta A."/>
            <person name="Clifton S.W."/>
            <person name="Comeron J.M."/>
            <person name="Costello J.C."/>
            <person name="Coyne J.A."/>
            <person name="Daub J."/>
            <person name="David R.G."/>
            <person name="Delcher A.L."/>
            <person name="Delehaunty K."/>
            <person name="Do C.B."/>
            <person name="Ebling H."/>
            <person name="Edwards K."/>
            <person name="Eickbush T."/>
            <person name="Evans J.D."/>
            <person name="Filipski A."/>
            <person name="Findeiss S."/>
            <person name="Freyhult E."/>
            <person name="Fulton L."/>
            <person name="Fulton R."/>
            <person name="Garcia A.C."/>
            <person name="Gardiner A."/>
            <person name="Garfield D.A."/>
            <person name="Garvin B.E."/>
            <person name="Gibson G."/>
            <person name="Gilbert D."/>
            <person name="Gnerre S."/>
            <person name="Godfrey J."/>
            <person name="Good R."/>
            <person name="Gotea V."/>
            <person name="Gravely B."/>
            <person name="Greenberg A.J."/>
            <person name="Griffiths-Jones S."/>
            <person name="Gross S."/>
            <person name="Guigo R."/>
            <person name="Gustafson E.A."/>
            <person name="Haerty W."/>
            <person name="Hahn M.W."/>
            <person name="Halligan D.L."/>
            <person name="Halpern A.L."/>
            <person name="Halter G.M."/>
            <person name="Han M.V."/>
            <person name="Heger A."/>
            <person name="Hillier L."/>
            <person name="Hinrichs A.S."/>
            <person name="Holmes I."/>
            <person name="Hoskins R.A."/>
            <person name="Hubisz M.J."/>
            <person name="Hultmark D."/>
            <person name="Huntley M.A."/>
            <person name="Jaffe D.B."/>
            <person name="Jagadeeshan S."/>
            <person name="Jeck W.R."/>
            <person name="Johnson J."/>
            <person name="Jones C.D."/>
            <person name="Jordan W.C."/>
            <person name="Karpen G.H."/>
            <person name="Kataoka E."/>
            <person name="Keightley P.D."/>
            <person name="Kheradpour P."/>
            <person name="Kirkness E.F."/>
            <person name="Koerich L.B."/>
            <person name="Kristiansen K."/>
            <person name="Kudrna D."/>
            <person name="Kulathinal R.J."/>
            <person name="Kumar S."/>
            <person name="Kwok R."/>
            <person name="Lander E."/>
            <person name="Langley C.H."/>
            <person name="Lapoint R."/>
            <person name="Lazzaro B.P."/>
            <person name="Lee S.J."/>
            <person name="Levesque L."/>
            <person name="Li R."/>
            <person name="Lin C.F."/>
            <person name="Lin M.F."/>
            <person name="Lindblad-Toh K."/>
            <person name="Llopart A."/>
            <person name="Long M."/>
            <person name="Low L."/>
            <person name="Lozovsky E."/>
            <person name="Lu J."/>
            <person name="Luo M."/>
            <person name="Machado C.A."/>
            <person name="Makalowski W."/>
            <person name="Marzo M."/>
            <person name="Matsuda M."/>
            <person name="Matzkin L."/>
            <person name="McAllister B."/>
            <person name="McBride C.S."/>
            <person name="McKernan B."/>
            <person name="McKernan K."/>
            <person name="Mendez-Lago M."/>
            <person name="Minx P."/>
            <person name="Mollenhauer M.U."/>
            <person name="Montooth K."/>
            <person name="Mount S.M."/>
            <person name="Mu X."/>
            <person name="Myers E."/>
            <person name="Negre B."/>
            <person name="Newfeld S."/>
            <person name="Nielsen R."/>
            <person name="Noor M.A."/>
            <person name="O'Grady P."/>
            <person name="Pachter L."/>
            <person name="Papaceit M."/>
            <person name="Parisi M.J."/>
            <person name="Parisi M."/>
            <person name="Parts L."/>
            <person name="Pedersen J.S."/>
            <person name="Pesole G."/>
            <person name="Phillippy A.M."/>
            <person name="Ponting C.P."/>
            <person name="Pop M."/>
            <person name="Porcelli D."/>
            <person name="Powell J.R."/>
            <person name="Prohaska S."/>
            <person name="Pruitt K."/>
            <person name="Puig M."/>
            <person name="Quesneville H."/>
            <person name="Ram K.R."/>
            <person name="Rand D."/>
            <person name="Rasmussen M.D."/>
            <person name="Reed L.K."/>
            <person name="Reenan R."/>
            <person name="Reily A."/>
            <person name="Remington K.A."/>
            <person name="Rieger T.T."/>
            <person name="Ritchie M.G."/>
            <person name="Robin C."/>
            <person name="Rogers Y.H."/>
            <person name="Rohde C."/>
            <person name="Rozas J."/>
            <person name="Rubenfield M.J."/>
            <person name="Ruiz A."/>
            <person name="Russo S."/>
            <person name="Salzberg S.L."/>
            <person name="Sanchez-Gracia A."/>
            <person name="Saranga D.J."/>
            <person name="Sato H."/>
            <person name="Schaeffer S.W."/>
            <person name="Schatz M.C."/>
            <person name="Schlenke T."/>
            <person name="Schwartz R."/>
            <person name="Segarra C."/>
            <person name="Singh R.S."/>
            <person name="Sirot L."/>
            <person name="Sirota M."/>
            <person name="Sisneros N.B."/>
            <person name="Smith C.D."/>
            <person name="Smith T.F."/>
            <person name="Spieth J."/>
            <person name="Stage D.E."/>
            <person name="Stark A."/>
            <person name="Stephan W."/>
            <person name="Strausberg R.L."/>
            <person name="Strempel S."/>
            <person name="Sturgill D."/>
            <person name="Sutton G."/>
            <person name="Sutton G.G."/>
            <person name="Tao W."/>
            <person name="Teichmann S."/>
            <person name="Tobari Y.N."/>
            <person name="Tomimura Y."/>
            <person name="Tsolas J.M."/>
            <person name="Valente V.L."/>
            <person name="Venter E."/>
            <person name="Venter J.C."/>
            <person name="Vicario S."/>
            <person name="Vieira F.G."/>
            <person name="Vilella A.J."/>
            <person name="Villasante A."/>
            <person name="Walenz B."/>
            <person name="Wang J."/>
            <person name="Wasserman M."/>
            <person name="Watts T."/>
            <person name="Wilson D."/>
            <person name="Wilson R.K."/>
            <person name="Wing R.A."/>
            <person name="Wolfner M.F."/>
            <person name="Wong A."/>
            <person name="Wong G.K."/>
            <person name="Wu C.I."/>
            <person name="Wu G."/>
            <person name="Yamamoto D."/>
            <person name="Yang H.P."/>
            <person name="Yang S.P."/>
            <person name="Yorke J.A."/>
            <person name="Yoshida K."/>
            <person name="Zdobnov E."/>
            <person name="Zhang P."/>
            <person name="Zhang Y."/>
            <person name="Zimin A.V."/>
            <person name="Baldwin J."/>
            <person name="Abdouelleil A."/>
            <person name="Abdulkadir J."/>
            <person name="Abebe A."/>
            <person name="Abera B."/>
            <person name="Abreu J."/>
            <person name="Acer S.C."/>
            <person name="Aftuck L."/>
            <person name="Alexander A."/>
            <person name="An P."/>
            <person name="Anderson E."/>
            <person name="Anderson S."/>
            <person name="Arachi H."/>
            <person name="Azer M."/>
            <person name="Bachantsang P."/>
            <person name="Barry A."/>
            <person name="Bayul T."/>
            <person name="Berlin A."/>
            <person name="Bessette D."/>
            <person name="Bloom T."/>
            <person name="Blye J."/>
            <person name="Boguslavskiy L."/>
            <person name="Bonnet C."/>
            <person name="Boukhgalter B."/>
            <person name="Bourzgui I."/>
            <person name="Brown A."/>
            <person name="Cahill P."/>
            <person name="Channer S."/>
            <person name="Cheshatsang Y."/>
            <person name="Chuda L."/>
            <person name="Citroen M."/>
            <person name="Collymore A."/>
            <person name="Cooke P."/>
            <person name="Costello M."/>
            <person name="D'Aco K."/>
            <person name="Daza R."/>
            <person name="De Haan G."/>
            <person name="DeGray S."/>
            <person name="DeMaso C."/>
            <person name="Dhargay N."/>
            <person name="Dooley K."/>
            <person name="Dooley E."/>
            <person name="Doricent M."/>
            <person name="Dorje P."/>
            <person name="Dorjee K."/>
            <person name="Dupes A."/>
            <person name="Elong R."/>
            <person name="Falk J."/>
            <person name="Farina A."/>
            <person name="Faro S."/>
            <person name="Ferguson D."/>
            <person name="Fisher S."/>
            <person name="Foley C.D."/>
            <person name="Franke A."/>
            <person name="Friedrich D."/>
            <person name="Gadbois L."/>
            <person name="Gearin G."/>
            <person name="Gearin C.R."/>
            <person name="Giannoukos G."/>
            <person name="Goode T."/>
            <person name="Graham J."/>
            <person name="Grandbois E."/>
            <person name="Grewal S."/>
            <person name="Gyaltsen K."/>
            <person name="Hafez N."/>
            <person name="Hagos B."/>
            <person name="Hall J."/>
            <person name="Henson C."/>
            <person name="Hollinger A."/>
            <person name="Honan T."/>
            <person name="Huard M.D."/>
            <person name="Hughes L."/>
            <person name="Hurhula B."/>
            <person name="Husby M.E."/>
            <person name="Kamat A."/>
            <person name="Kanga B."/>
            <person name="Kashin S."/>
            <person name="Khazanovich D."/>
            <person name="Kisner P."/>
            <person name="Lance K."/>
            <person name="Lara M."/>
            <person name="Lee W."/>
            <person name="Lennon N."/>
            <person name="Letendre F."/>
            <person name="LeVine R."/>
            <person name="Lipovsky A."/>
            <person name="Liu X."/>
            <person name="Liu J."/>
            <person name="Liu S."/>
            <person name="Lokyitsang T."/>
            <person name="Lokyitsang Y."/>
            <person name="Lubonja R."/>
            <person name="Lui A."/>
            <person name="MacDonald P."/>
            <person name="Magnisalis V."/>
            <person name="Maru K."/>
            <person name="Matthews C."/>
            <person name="McCusker W."/>
            <person name="McDonough S."/>
            <person name="Mehta T."/>
            <person name="Meldrim J."/>
            <person name="Meneus L."/>
            <person name="Mihai O."/>
            <person name="Mihalev A."/>
            <person name="Mihova T."/>
            <person name="Mittelman R."/>
            <person name="Mlenga V."/>
            <person name="Montmayeur A."/>
            <person name="Mulrain L."/>
            <person name="Navidi A."/>
            <person name="Naylor J."/>
            <person name="Negash T."/>
            <person name="Nguyen T."/>
            <person name="Nguyen N."/>
            <person name="Nicol R."/>
            <person name="Norbu C."/>
            <person name="Norbu N."/>
            <person name="Novod N."/>
            <person name="O'Neill B."/>
            <person name="Osman S."/>
            <person name="Markiewicz E."/>
            <person name="Oyono O.L."/>
            <person name="Patti C."/>
            <person name="Phunkhang P."/>
            <person name="Pierre F."/>
            <person name="Priest M."/>
            <person name="Raghuraman S."/>
            <person name="Rege F."/>
            <person name="Reyes R."/>
            <person name="Rise C."/>
            <person name="Rogov P."/>
            <person name="Ross K."/>
            <person name="Ryan E."/>
            <person name="Settipalli S."/>
            <person name="Shea T."/>
            <person name="Sherpa N."/>
            <person name="Shi L."/>
            <person name="Shih D."/>
            <person name="Sparrow T."/>
            <person name="Spaulding J."/>
            <person name="Stalker J."/>
            <person name="Stange-Thomann N."/>
            <person name="Stavropoulos S."/>
            <person name="Stone C."/>
            <person name="Strader C."/>
            <person name="Tesfaye S."/>
            <person name="Thomson T."/>
            <person name="Thoulutsang Y."/>
            <person name="Thoulutsang D."/>
            <person name="Topham K."/>
            <person name="Topping I."/>
            <person name="Tsamla T."/>
            <person name="Vassiliev H."/>
            <person name="Vo A."/>
            <person name="Wangchuk T."/>
            <person name="Wangdi T."/>
            <person name="Weiand M."/>
            <person name="Wilkinson J."/>
            <person name="Wilson A."/>
            <person name="Yadav S."/>
            <person name="Young G."/>
            <person name="Yu Q."/>
            <person name="Zembek L."/>
            <person name="Zhong D."/>
            <person name="Zimmer A."/>
            <person name="Zwirko Z."/>
            <person name="Jaffe D.B."/>
            <person name="Alvarez P."/>
            <person name="Brockman W."/>
            <person name="Butler J."/>
            <person name="Chin C."/>
            <person name="Gnerre S."/>
            <person name="Grabherr M."/>
            <person name="Kleber M."/>
            <person name="Mauceli E."/>
            <person name="MacCallum I."/>
        </authorList>
    </citation>
    <scope>NUCLEOTIDE SEQUENCE [LARGE SCALE GENOMIC DNA]</scope>
    <source>
        <strain evidence="2">Rob3c / Tucson 14021-0248.25</strain>
    </source>
</reference>
<organism evidence="2">
    <name type="scientific">Drosophila sechellia</name>
    <name type="common">Fruit fly</name>
    <dbReference type="NCBI Taxonomy" id="7238"/>
    <lineage>
        <taxon>Eukaryota</taxon>
        <taxon>Metazoa</taxon>
        <taxon>Ecdysozoa</taxon>
        <taxon>Arthropoda</taxon>
        <taxon>Hexapoda</taxon>
        <taxon>Insecta</taxon>
        <taxon>Pterygota</taxon>
        <taxon>Neoptera</taxon>
        <taxon>Endopterygota</taxon>
        <taxon>Diptera</taxon>
        <taxon>Brachycera</taxon>
        <taxon>Muscomorpha</taxon>
        <taxon>Ephydroidea</taxon>
        <taxon>Drosophilidae</taxon>
        <taxon>Drosophila</taxon>
        <taxon>Sophophora</taxon>
    </lineage>
</organism>
<dbReference type="HOGENOM" id="CLU_2944166_0_0_1"/>
<dbReference type="EMBL" id="CH480824">
    <property type="protein sequence ID" value="EDW56598.1"/>
    <property type="molecule type" value="Genomic_DNA"/>
</dbReference>
<evidence type="ECO:0000313" key="2">
    <source>
        <dbReference type="Proteomes" id="UP000001292"/>
    </source>
</evidence>
<dbReference type="AlphaFoldDB" id="B4I7M3"/>
<name>B4I7M3_DROSE</name>
<evidence type="ECO:0000313" key="1">
    <source>
        <dbReference type="EMBL" id="EDW56598.1"/>
    </source>
</evidence>
<dbReference type="Proteomes" id="UP000001292">
    <property type="component" value="Unassembled WGS sequence"/>
</dbReference>
<keyword evidence="2" id="KW-1185">Reference proteome</keyword>
<protein>
    <submittedName>
        <fullName evidence="1">GM15820</fullName>
    </submittedName>
</protein>
<sequence>MEFSHQRARAQSSFAFDKLPAKMIIMSSICSSLAQDLSQKVILVHWLWINVANQRPEIIG</sequence>
<proteinExistence type="predicted"/>